<dbReference type="SUPFAM" id="SSF46785">
    <property type="entry name" value="Winged helix' DNA-binding domain"/>
    <property type="match status" value="2"/>
</dbReference>
<dbReference type="Pfam" id="PF03466">
    <property type="entry name" value="LysR_substrate"/>
    <property type="match status" value="1"/>
</dbReference>
<evidence type="ECO:0000256" key="2">
    <source>
        <dbReference type="ARBA" id="ARBA00023015"/>
    </source>
</evidence>
<proteinExistence type="inferred from homology"/>
<evidence type="ECO:0000313" key="7">
    <source>
        <dbReference type="Proteomes" id="UP000318801"/>
    </source>
</evidence>
<dbReference type="Gene3D" id="3.40.190.10">
    <property type="entry name" value="Periplasmic binding protein-like II"/>
    <property type="match status" value="2"/>
</dbReference>
<dbReference type="InterPro" id="IPR005119">
    <property type="entry name" value="LysR_subst-bd"/>
</dbReference>
<dbReference type="GO" id="GO:0000976">
    <property type="term" value="F:transcription cis-regulatory region binding"/>
    <property type="evidence" value="ECO:0007669"/>
    <property type="project" value="TreeGrafter"/>
</dbReference>
<dbReference type="SUPFAM" id="SSF53850">
    <property type="entry name" value="Periplasmic binding protein-like II"/>
    <property type="match status" value="1"/>
</dbReference>
<sequence>MMDSWSFIAVERVFRAGGIRAAARALGRPAANVAAAVERVESALAQNLFRAAGQRLVATLEGRRLMPDIARCADAARDLAALSRQDPTRFSVSLPALFRFCEVARSGSIRKAAMTIRIGQPQLSRQMSSLEKAFGRPLLARAPDGITLLPDGTDVLAHAEVMEAIWRRLTRTAGHQFRRAEATGRLGSIIPLGPESSIAKSLAALAARWMSERPAHPLFISSTTAEDLLNGLQRGIYDLALLDVDHVSEPLERRVIARTGLALVGHEALFSGPSGKLETILKEQPIVVPSLRSGLRQKATTLIAAHLSDSERDAMHLLEVDSLPVIVNLLLEHGFVAVLPRSAFMTMKAPLGAIALGPAYDLTLSLAWLPRPASRRLAERVLAMLAL</sequence>
<keyword evidence="4" id="KW-0804">Transcription</keyword>
<accession>A0A506U8C8</accession>
<gene>
    <name evidence="6" type="ORF">FJU08_15355</name>
</gene>
<organism evidence="6 7">
    <name type="scientific">Martelella alba</name>
    <dbReference type="NCBI Taxonomy" id="2590451"/>
    <lineage>
        <taxon>Bacteria</taxon>
        <taxon>Pseudomonadati</taxon>
        <taxon>Pseudomonadota</taxon>
        <taxon>Alphaproteobacteria</taxon>
        <taxon>Hyphomicrobiales</taxon>
        <taxon>Aurantimonadaceae</taxon>
        <taxon>Martelella</taxon>
    </lineage>
</organism>
<dbReference type="AlphaFoldDB" id="A0A506U8C8"/>
<dbReference type="Gene3D" id="1.10.10.10">
    <property type="entry name" value="Winged helix-like DNA-binding domain superfamily/Winged helix DNA-binding domain"/>
    <property type="match status" value="2"/>
</dbReference>
<dbReference type="InterPro" id="IPR036390">
    <property type="entry name" value="WH_DNA-bd_sf"/>
</dbReference>
<dbReference type="InterPro" id="IPR000847">
    <property type="entry name" value="LysR_HTH_N"/>
</dbReference>
<feature type="domain" description="HTH lysR-type" evidence="5">
    <location>
        <begin position="100"/>
        <end position="149"/>
    </location>
</feature>
<evidence type="ECO:0000256" key="4">
    <source>
        <dbReference type="ARBA" id="ARBA00023163"/>
    </source>
</evidence>
<comment type="caution">
    <text evidence="6">The sequence shown here is derived from an EMBL/GenBank/DDBJ whole genome shotgun (WGS) entry which is preliminary data.</text>
</comment>
<dbReference type="InterPro" id="IPR036388">
    <property type="entry name" value="WH-like_DNA-bd_sf"/>
</dbReference>
<protein>
    <submittedName>
        <fullName evidence="6">LysR family transcriptional regulator</fullName>
    </submittedName>
</protein>
<evidence type="ECO:0000256" key="1">
    <source>
        <dbReference type="ARBA" id="ARBA00009437"/>
    </source>
</evidence>
<reference evidence="6 7" key="1">
    <citation type="submission" date="2019-06" db="EMBL/GenBank/DDBJ databases">
        <authorList>
            <person name="Li M."/>
        </authorList>
    </citation>
    <scope>NUCLEOTIDE SEQUENCE [LARGE SCALE GENOMIC DNA]</scope>
    <source>
        <strain evidence="6 7">BGMRC2036</strain>
    </source>
</reference>
<keyword evidence="3" id="KW-0238">DNA-binding</keyword>
<dbReference type="PANTHER" id="PTHR30126">
    <property type="entry name" value="HTH-TYPE TRANSCRIPTIONAL REGULATOR"/>
    <property type="match status" value="1"/>
</dbReference>
<dbReference type="EMBL" id="VHLG01000010">
    <property type="protein sequence ID" value="TPW29225.1"/>
    <property type="molecule type" value="Genomic_DNA"/>
</dbReference>
<dbReference type="Pfam" id="PF00126">
    <property type="entry name" value="HTH_1"/>
    <property type="match status" value="1"/>
</dbReference>
<comment type="similarity">
    <text evidence="1">Belongs to the LysR transcriptional regulatory family.</text>
</comment>
<keyword evidence="2" id="KW-0805">Transcription regulation</keyword>
<evidence type="ECO:0000313" key="6">
    <source>
        <dbReference type="EMBL" id="TPW29225.1"/>
    </source>
</evidence>
<evidence type="ECO:0000259" key="5">
    <source>
        <dbReference type="PROSITE" id="PS50931"/>
    </source>
</evidence>
<name>A0A506U8C8_9HYPH</name>
<evidence type="ECO:0000256" key="3">
    <source>
        <dbReference type="ARBA" id="ARBA00023125"/>
    </source>
</evidence>
<dbReference type="Proteomes" id="UP000318801">
    <property type="component" value="Unassembled WGS sequence"/>
</dbReference>
<dbReference type="PROSITE" id="PS50931">
    <property type="entry name" value="HTH_LYSR"/>
    <property type="match status" value="1"/>
</dbReference>
<dbReference type="OrthoDB" id="7781876at2"/>
<dbReference type="PANTHER" id="PTHR30126:SF98">
    <property type="entry name" value="HTH-TYPE TRANSCRIPTIONAL ACTIVATOR BAUR"/>
    <property type="match status" value="1"/>
</dbReference>
<keyword evidence="7" id="KW-1185">Reference proteome</keyword>
<dbReference type="GO" id="GO:0003700">
    <property type="term" value="F:DNA-binding transcription factor activity"/>
    <property type="evidence" value="ECO:0007669"/>
    <property type="project" value="InterPro"/>
</dbReference>